<evidence type="ECO:0000313" key="2">
    <source>
        <dbReference type="EMBL" id="CAB4037104.1"/>
    </source>
</evidence>
<comment type="caution">
    <text evidence="2">The sequence shown here is derived from an EMBL/GenBank/DDBJ whole genome shotgun (WGS) entry which is preliminary data.</text>
</comment>
<dbReference type="Proteomes" id="UP001152795">
    <property type="component" value="Unassembled WGS sequence"/>
</dbReference>
<feature type="non-terminal residue" evidence="2">
    <location>
        <position position="1"/>
    </location>
</feature>
<dbReference type="AlphaFoldDB" id="A0A6S7K3C1"/>
<proteinExistence type="predicted"/>
<dbReference type="EMBL" id="CACRXK020022735">
    <property type="protein sequence ID" value="CAB4037104.1"/>
    <property type="molecule type" value="Genomic_DNA"/>
</dbReference>
<feature type="region of interest" description="Disordered" evidence="1">
    <location>
        <begin position="1"/>
        <end position="90"/>
    </location>
</feature>
<evidence type="ECO:0000313" key="3">
    <source>
        <dbReference type="Proteomes" id="UP001152795"/>
    </source>
</evidence>
<evidence type="ECO:0000256" key="1">
    <source>
        <dbReference type="SAM" id="MobiDB-lite"/>
    </source>
</evidence>
<sequence length="121" mass="13179">ALHNYNSKQLSRRKSSTQAPLSPLARTPSPSVSPSHQKSSKRSSSPLAARTSLSPIHPRTLNVSSSPSHRPASPLLRRALSPERFKTAPAGQIKFEVIHSDDKKLRSAMSFDKPDSGTKKT</sequence>
<name>A0A6S7K3C1_PARCT</name>
<keyword evidence="3" id="KW-1185">Reference proteome</keyword>
<protein>
    <submittedName>
        <fullName evidence="2">Uncharacterized protein</fullName>
    </submittedName>
</protein>
<accession>A0A6S7K3C1</accession>
<feature type="compositionally biased region" description="Low complexity" evidence="1">
    <location>
        <begin position="28"/>
        <end position="46"/>
    </location>
</feature>
<organism evidence="2 3">
    <name type="scientific">Paramuricea clavata</name>
    <name type="common">Red gorgonian</name>
    <name type="synonym">Violescent sea-whip</name>
    <dbReference type="NCBI Taxonomy" id="317549"/>
    <lineage>
        <taxon>Eukaryota</taxon>
        <taxon>Metazoa</taxon>
        <taxon>Cnidaria</taxon>
        <taxon>Anthozoa</taxon>
        <taxon>Octocorallia</taxon>
        <taxon>Malacalcyonacea</taxon>
        <taxon>Plexauridae</taxon>
        <taxon>Paramuricea</taxon>
    </lineage>
</organism>
<gene>
    <name evidence="2" type="ORF">PACLA_8A013112</name>
</gene>
<reference evidence="2" key="1">
    <citation type="submission" date="2020-04" db="EMBL/GenBank/DDBJ databases">
        <authorList>
            <person name="Alioto T."/>
            <person name="Alioto T."/>
            <person name="Gomez Garrido J."/>
        </authorList>
    </citation>
    <scope>NUCLEOTIDE SEQUENCE</scope>
    <source>
        <strain evidence="2">A484AB</strain>
    </source>
</reference>